<dbReference type="SUPFAM" id="SSF51182">
    <property type="entry name" value="RmlC-like cupins"/>
    <property type="match status" value="1"/>
</dbReference>
<feature type="domain" description="Cupin type-2" evidence="2">
    <location>
        <begin position="42"/>
        <end position="113"/>
    </location>
</feature>
<dbReference type="PANTHER" id="PTHR35848:SF9">
    <property type="entry name" value="SLL1358 PROTEIN"/>
    <property type="match status" value="1"/>
</dbReference>
<name>A0A316GDK8_9RHOB</name>
<comment type="caution">
    <text evidence="3">The sequence shown here is derived from an EMBL/GenBank/DDBJ whole genome shotgun (WGS) entry which is preliminary data.</text>
</comment>
<dbReference type="InterPro" id="IPR051610">
    <property type="entry name" value="GPI/OXD"/>
</dbReference>
<dbReference type="InterPro" id="IPR014710">
    <property type="entry name" value="RmlC-like_jellyroll"/>
</dbReference>
<evidence type="ECO:0000313" key="3">
    <source>
        <dbReference type="EMBL" id="PWK58653.1"/>
    </source>
</evidence>
<sequence length="156" mass="17096">MPIHRADTVETYETDGGGGPCGPCKVLPYSDAGGLTQFGAAVEILPPGSLSSIKHWHAEEDEFLMMLEGEVTLHEGDETHILCPGDVVTWKAGDPVGHCVENTSDAEARYLIVGTRSRSDTVTYPDHDRVLRVCRDPEERSWTDFSGRPASNPYRP</sequence>
<evidence type="ECO:0000259" key="2">
    <source>
        <dbReference type="Pfam" id="PF07883"/>
    </source>
</evidence>
<dbReference type="Pfam" id="PF07883">
    <property type="entry name" value="Cupin_2"/>
    <property type="match status" value="1"/>
</dbReference>
<dbReference type="InterPro" id="IPR011051">
    <property type="entry name" value="RmlC_Cupin_sf"/>
</dbReference>
<protein>
    <submittedName>
        <fullName evidence="3">Putative cupin superfamily protein</fullName>
    </submittedName>
</protein>
<dbReference type="PANTHER" id="PTHR35848">
    <property type="entry name" value="OXALATE-BINDING PROTEIN"/>
    <property type="match status" value="1"/>
</dbReference>
<dbReference type="RefSeq" id="WP_109757946.1">
    <property type="nucleotide sequence ID" value="NZ_CP034588.1"/>
</dbReference>
<keyword evidence="1" id="KW-0479">Metal-binding</keyword>
<dbReference type="Proteomes" id="UP000245390">
    <property type="component" value="Unassembled WGS sequence"/>
</dbReference>
<dbReference type="EMBL" id="QGGV01000001">
    <property type="protein sequence ID" value="PWK58653.1"/>
    <property type="molecule type" value="Genomic_DNA"/>
</dbReference>
<reference evidence="3 4" key="1">
    <citation type="submission" date="2018-05" db="EMBL/GenBank/DDBJ databases">
        <title>Genomic Encyclopedia of Type Strains, Phase IV (KMG-IV): sequencing the most valuable type-strain genomes for metagenomic binning, comparative biology and taxonomic classification.</title>
        <authorList>
            <person name="Goeker M."/>
        </authorList>
    </citation>
    <scope>NUCLEOTIDE SEQUENCE [LARGE SCALE GENOMIC DNA]</scope>
    <source>
        <strain evidence="3 4">DSM 103371</strain>
    </source>
</reference>
<dbReference type="CDD" id="cd02224">
    <property type="entry name" value="cupin_SPO2919-like"/>
    <property type="match status" value="1"/>
</dbReference>
<dbReference type="GO" id="GO:0046872">
    <property type="term" value="F:metal ion binding"/>
    <property type="evidence" value="ECO:0007669"/>
    <property type="project" value="UniProtKB-KW"/>
</dbReference>
<dbReference type="InterPro" id="IPR013096">
    <property type="entry name" value="Cupin_2"/>
</dbReference>
<evidence type="ECO:0000256" key="1">
    <source>
        <dbReference type="ARBA" id="ARBA00022723"/>
    </source>
</evidence>
<evidence type="ECO:0000313" key="4">
    <source>
        <dbReference type="Proteomes" id="UP000245390"/>
    </source>
</evidence>
<accession>A0A316GDK8</accession>
<gene>
    <name evidence="3" type="ORF">C8D95_101468</name>
</gene>
<dbReference type="KEGG" id="salo:EF888_03770"/>
<dbReference type="AlphaFoldDB" id="A0A316GDK8"/>
<dbReference type="Gene3D" id="2.60.120.10">
    <property type="entry name" value="Jelly Rolls"/>
    <property type="match status" value="1"/>
</dbReference>
<proteinExistence type="predicted"/>
<dbReference type="OrthoDB" id="5290459at2"/>
<keyword evidence="4" id="KW-1185">Reference proteome</keyword>
<organism evidence="3 4">
    <name type="scientific">Silicimonas algicola</name>
    <dbReference type="NCBI Taxonomy" id="1826607"/>
    <lineage>
        <taxon>Bacteria</taxon>
        <taxon>Pseudomonadati</taxon>
        <taxon>Pseudomonadota</taxon>
        <taxon>Alphaproteobacteria</taxon>
        <taxon>Rhodobacterales</taxon>
        <taxon>Paracoccaceae</taxon>
    </lineage>
</organism>